<proteinExistence type="predicted"/>
<evidence type="ECO:0000313" key="2">
    <source>
        <dbReference type="EMBL" id="RAL11067.1"/>
    </source>
</evidence>
<dbReference type="VEuPathDB" id="FungiDB:BO97DRAFT_426016"/>
<sequence length="120" mass="12927">MSRTPLHQWRHATPSGQYADGRAQAAGDDRQALTGAPSQAYPTDEPPRFLFSAPASQGYDPTVASSVSNAIPSYQERLWGSVAHQKQDVSSVSSYTTGTPARLETQRSNALRNVEYASAS</sequence>
<feature type="region of interest" description="Disordered" evidence="1">
    <location>
        <begin position="1"/>
        <end position="46"/>
    </location>
</feature>
<evidence type="ECO:0000256" key="1">
    <source>
        <dbReference type="SAM" id="MobiDB-lite"/>
    </source>
</evidence>
<evidence type="ECO:0000313" key="3">
    <source>
        <dbReference type="Proteomes" id="UP000248961"/>
    </source>
</evidence>
<dbReference type="Proteomes" id="UP000248961">
    <property type="component" value="Unassembled WGS sequence"/>
</dbReference>
<feature type="compositionally biased region" description="Low complexity" evidence="1">
    <location>
        <begin position="16"/>
        <end position="26"/>
    </location>
</feature>
<accession>A0A395HTC0</accession>
<reference evidence="2 3" key="1">
    <citation type="submission" date="2018-02" db="EMBL/GenBank/DDBJ databases">
        <title>The genomes of Aspergillus section Nigri reveals drivers in fungal speciation.</title>
        <authorList>
            <consortium name="DOE Joint Genome Institute"/>
            <person name="Vesth T.C."/>
            <person name="Nybo J."/>
            <person name="Theobald S."/>
            <person name="Brandl J."/>
            <person name="Frisvad J.C."/>
            <person name="Nielsen K.F."/>
            <person name="Lyhne E.K."/>
            <person name="Kogle M.E."/>
            <person name="Kuo A."/>
            <person name="Riley R."/>
            <person name="Clum A."/>
            <person name="Nolan M."/>
            <person name="Lipzen A."/>
            <person name="Salamov A."/>
            <person name="Henrissat B."/>
            <person name="Wiebenga A."/>
            <person name="De vries R.P."/>
            <person name="Grigoriev I.V."/>
            <person name="Mortensen U.H."/>
            <person name="Andersen M.R."/>
            <person name="Baker S.E."/>
        </authorList>
    </citation>
    <scope>NUCLEOTIDE SEQUENCE [LARGE SCALE GENOMIC DNA]</scope>
    <source>
        <strain evidence="2 3">CBS 101889</strain>
    </source>
</reference>
<name>A0A395HTC0_ASPHC</name>
<protein>
    <submittedName>
        <fullName evidence="2">Uncharacterized protein</fullName>
    </submittedName>
</protein>
<organism evidence="2 3">
    <name type="scientific">Aspergillus homomorphus (strain CBS 101889)</name>
    <dbReference type="NCBI Taxonomy" id="1450537"/>
    <lineage>
        <taxon>Eukaryota</taxon>
        <taxon>Fungi</taxon>
        <taxon>Dikarya</taxon>
        <taxon>Ascomycota</taxon>
        <taxon>Pezizomycotina</taxon>
        <taxon>Eurotiomycetes</taxon>
        <taxon>Eurotiomycetidae</taxon>
        <taxon>Eurotiales</taxon>
        <taxon>Aspergillaceae</taxon>
        <taxon>Aspergillus</taxon>
        <taxon>Aspergillus subgen. Circumdati</taxon>
    </lineage>
</organism>
<keyword evidence="3" id="KW-1185">Reference proteome</keyword>
<gene>
    <name evidence="2" type="ORF">BO97DRAFT_426016</name>
</gene>
<dbReference type="AlphaFoldDB" id="A0A395HTC0"/>
<dbReference type="GeneID" id="37201397"/>
<dbReference type="EMBL" id="KZ824291">
    <property type="protein sequence ID" value="RAL11067.1"/>
    <property type="molecule type" value="Genomic_DNA"/>
</dbReference>
<dbReference type="STRING" id="1450537.A0A395HTC0"/>
<dbReference type="RefSeq" id="XP_025550221.1">
    <property type="nucleotide sequence ID" value="XM_025697108.1"/>
</dbReference>